<accession>A0A6N7KY26</accession>
<evidence type="ECO:0000313" key="3">
    <source>
        <dbReference type="EMBL" id="MQS16440.1"/>
    </source>
</evidence>
<dbReference type="PANTHER" id="PTHR12526">
    <property type="entry name" value="GLYCOSYLTRANSFERASE"/>
    <property type="match status" value="1"/>
</dbReference>
<name>A0A6N7KY26_9ACTN</name>
<dbReference type="Pfam" id="PF20706">
    <property type="entry name" value="GT4-conflict"/>
    <property type="match status" value="1"/>
</dbReference>
<dbReference type="Gene3D" id="3.40.50.2000">
    <property type="entry name" value="Glycogen Phosphorylase B"/>
    <property type="match status" value="1"/>
</dbReference>
<feature type="region of interest" description="Disordered" evidence="2">
    <location>
        <begin position="438"/>
        <end position="460"/>
    </location>
</feature>
<dbReference type="AlphaFoldDB" id="A0A6N7KY26"/>
<keyword evidence="4" id="KW-1185">Reference proteome</keyword>
<evidence type="ECO:0000256" key="2">
    <source>
        <dbReference type="SAM" id="MobiDB-lite"/>
    </source>
</evidence>
<dbReference type="OrthoDB" id="218695at2"/>
<reference evidence="3 4" key="1">
    <citation type="submission" date="2019-09" db="EMBL/GenBank/DDBJ databases">
        <title>Genome Sequences of Streptomyces kaniharaensis ATCC 21070.</title>
        <authorList>
            <person name="Zhu W."/>
            <person name="De Crecy-Lagard V."/>
            <person name="Richards N.G."/>
        </authorList>
    </citation>
    <scope>NUCLEOTIDE SEQUENCE [LARGE SCALE GENOMIC DNA]</scope>
    <source>
        <strain evidence="3 4">SF-557</strain>
    </source>
</reference>
<dbReference type="CDD" id="cd03801">
    <property type="entry name" value="GT4_PimA-like"/>
    <property type="match status" value="1"/>
</dbReference>
<organism evidence="3 4">
    <name type="scientific">Streptomyces kaniharaensis</name>
    <dbReference type="NCBI Taxonomy" id="212423"/>
    <lineage>
        <taxon>Bacteria</taxon>
        <taxon>Bacillati</taxon>
        <taxon>Actinomycetota</taxon>
        <taxon>Actinomycetes</taxon>
        <taxon>Kitasatosporales</taxon>
        <taxon>Streptomycetaceae</taxon>
        <taxon>Streptomyces</taxon>
    </lineage>
</organism>
<comment type="caution">
    <text evidence="3">The sequence shown here is derived from an EMBL/GenBank/DDBJ whole genome shotgun (WGS) entry which is preliminary data.</text>
</comment>
<dbReference type="SUPFAM" id="SSF53756">
    <property type="entry name" value="UDP-Glycosyltransferase/glycogen phosphorylase"/>
    <property type="match status" value="1"/>
</dbReference>
<feature type="compositionally biased region" description="Polar residues" evidence="2">
    <location>
        <begin position="443"/>
        <end position="460"/>
    </location>
</feature>
<sequence>MSHPAQLSGAGNVRPLRILILGTAWSGNGGHTVNRELAGGAAELGHHVALRVIGTAGAPPHPGVTVQALDPIPGISDRGQLLRTDGLPRNVDVIVGAGRFSSGAAGYLRDQFYPAAKVVHFVHAAVDELDRWRGDPEQANQHARTERDLIARADLVVGVGPLLTDEAIRLARMLPSPPPVHQLIAGTVLKEPPTYYTGQRRLNVLLFGRADDPLKGADTAAHAVGELRNRGLDVQLVVRGGNPATLREQEAALSNMAGMPVKVRAFTGDQAEIDSDLRSADLVVIPSRQDGFPLTAMEATGFGIPILAGSNIGTGMFLSDPARVPPELGSQFVVPMRGNEPAAELGKLWADRAEPMLRNVAATRQSAMALREYFGQNYTWSHATQGLLDALQAVPPRAADGREQAVERAAQTGRTGAAIDAARIAGAGMPHLRRVAVGKGEPSSETLPSVTQQRGSSPEL</sequence>
<dbReference type="GO" id="GO:0016740">
    <property type="term" value="F:transferase activity"/>
    <property type="evidence" value="ECO:0007669"/>
    <property type="project" value="UniProtKB-KW"/>
</dbReference>
<protein>
    <recommendedName>
        <fullName evidence="1">D-inositol 3-phosphate glycosyltransferase</fullName>
    </recommendedName>
</protein>
<keyword evidence="3" id="KW-0808">Transferase</keyword>
<evidence type="ECO:0000313" key="4">
    <source>
        <dbReference type="Proteomes" id="UP000450000"/>
    </source>
</evidence>
<gene>
    <name evidence="3" type="ORF">F7Q99_30660</name>
</gene>
<dbReference type="RefSeq" id="WP_153467262.1">
    <property type="nucleotide sequence ID" value="NZ_WBOF01000002.1"/>
</dbReference>
<proteinExistence type="predicted"/>
<dbReference type="EMBL" id="WBOF01000002">
    <property type="protein sequence ID" value="MQS16440.1"/>
    <property type="molecule type" value="Genomic_DNA"/>
</dbReference>
<evidence type="ECO:0000256" key="1">
    <source>
        <dbReference type="ARBA" id="ARBA00021292"/>
    </source>
</evidence>
<dbReference type="Proteomes" id="UP000450000">
    <property type="component" value="Unassembled WGS sequence"/>
</dbReference>